<gene>
    <name evidence="1" type="ORF">SB593_10650</name>
</gene>
<comment type="caution">
    <text evidence="1">The sequence shown here is derived from an EMBL/GenBank/DDBJ whole genome shotgun (WGS) entry which is preliminary data.</text>
</comment>
<dbReference type="Proteomes" id="UP001304467">
    <property type="component" value="Unassembled WGS sequence"/>
</dbReference>
<accession>A0ABU5WK91</accession>
<name>A0ABU5WK91_9BURK</name>
<evidence type="ECO:0000313" key="1">
    <source>
        <dbReference type="EMBL" id="MEB2579415.1"/>
    </source>
</evidence>
<dbReference type="EMBL" id="JAWRLE010000013">
    <property type="protein sequence ID" value="MEB2579415.1"/>
    <property type="molecule type" value="Genomic_DNA"/>
</dbReference>
<protein>
    <submittedName>
        <fullName evidence="1">Uncharacterized protein</fullName>
    </submittedName>
</protein>
<sequence length="83" mass="9638">MNRSPLAFLETVARGDVNDMRRQALARLVVRLAQREQWSGERLDQAMYVVDRQPAFSLLPDLHHFRDRIAMYGEDDGPVESRP</sequence>
<reference evidence="1 2" key="1">
    <citation type="journal article" date="2023" name="Front. Microbiol.">
        <title>Genomic analyses of Burkholderia respiratory isolates indicates two evolutionarily distinct B. anthina clades.</title>
        <authorList>
            <person name="Pham A."/>
            <person name="Volmer J.G."/>
            <person name="Chambers D.C."/>
            <person name="Smith D.J."/>
            <person name="Reid D.W."/>
            <person name="Burr L."/>
            <person name="Wells T.J."/>
        </authorList>
    </citation>
    <scope>NUCLEOTIDE SEQUENCE [LARGE SCALE GENOMIC DNA]</scope>
    <source>
        <strain evidence="1 2">BCCIQ07A</strain>
    </source>
</reference>
<proteinExistence type="predicted"/>
<organism evidence="1 2">
    <name type="scientific">Burkholderia anthinoferrum</name>
    <dbReference type="NCBI Taxonomy" id="3090833"/>
    <lineage>
        <taxon>Bacteria</taxon>
        <taxon>Pseudomonadati</taxon>
        <taxon>Pseudomonadota</taxon>
        <taxon>Betaproteobacteria</taxon>
        <taxon>Burkholderiales</taxon>
        <taxon>Burkholderiaceae</taxon>
        <taxon>Burkholderia</taxon>
    </lineage>
</organism>
<keyword evidence="2" id="KW-1185">Reference proteome</keyword>
<evidence type="ECO:0000313" key="2">
    <source>
        <dbReference type="Proteomes" id="UP001304467"/>
    </source>
</evidence>
<dbReference type="RefSeq" id="WP_143328732.1">
    <property type="nucleotide sequence ID" value="NZ_JAWRKY010000005.1"/>
</dbReference>